<dbReference type="Gene3D" id="3.30.1360.120">
    <property type="entry name" value="Probable tRNA modification gtpase trme, domain 1"/>
    <property type="match status" value="1"/>
</dbReference>
<reference evidence="1" key="1">
    <citation type="submission" date="2020-05" db="EMBL/GenBank/DDBJ databases">
        <authorList>
            <person name="Chiriac C."/>
            <person name="Salcher M."/>
            <person name="Ghai R."/>
            <person name="Kavagutti S V."/>
        </authorList>
    </citation>
    <scope>NUCLEOTIDE SEQUENCE</scope>
</reference>
<dbReference type="Pfam" id="PF04268">
    <property type="entry name" value="SoxG"/>
    <property type="match status" value="1"/>
</dbReference>
<dbReference type="AlphaFoldDB" id="A0A6J6YUY2"/>
<dbReference type="InterPro" id="IPR007375">
    <property type="entry name" value="SoxG"/>
</dbReference>
<dbReference type="Gene3D" id="3.30.70.1520">
    <property type="entry name" value="Heterotetrameric sarcosine oxidase"/>
    <property type="match status" value="1"/>
</dbReference>
<organism evidence="1">
    <name type="scientific">freshwater metagenome</name>
    <dbReference type="NCBI Taxonomy" id="449393"/>
    <lineage>
        <taxon>unclassified sequences</taxon>
        <taxon>metagenomes</taxon>
        <taxon>ecological metagenomes</taxon>
    </lineage>
</organism>
<gene>
    <name evidence="1" type="ORF">UFOPK2992_01703</name>
</gene>
<name>A0A6J6YUY2_9ZZZZ</name>
<evidence type="ECO:0000313" key="1">
    <source>
        <dbReference type="EMBL" id="CAB4813019.1"/>
    </source>
</evidence>
<accession>A0A6J6YUY2</accession>
<dbReference type="InterPro" id="IPR027266">
    <property type="entry name" value="TrmE/GcvT-like"/>
</dbReference>
<protein>
    <submittedName>
        <fullName evidence="1">Unannotated protein</fullName>
    </submittedName>
</protein>
<sequence>MVDASPYRSPFEGHALGERPALDGSVGVHISAGLVPQAVLVSTWVSGEAGLQAALAQLLGQAPPGPTGQIQATHLGLLMRTGPEEWLLVGDGAVDPRPALRDAIGADVGGVTDLSHARCRMNLRGTRCLDTLSKLFPLDFRAEAFPVGELRLSGHHHLPCSLHRRGETEFDLYVFTTYAHDQLGSLLDAALEYGVNLEGIR</sequence>
<proteinExistence type="predicted"/>
<dbReference type="SUPFAM" id="SSF103025">
    <property type="entry name" value="Folate-binding domain"/>
    <property type="match status" value="1"/>
</dbReference>
<dbReference type="EMBL" id="CAFAAI010000343">
    <property type="protein sequence ID" value="CAB4813019.1"/>
    <property type="molecule type" value="Genomic_DNA"/>
</dbReference>